<evidence type="ECO:0000259" key="2">
    <source>
        <dbReference type="Pfam" id="PF01051"/>
    </source>
</evidence>
<keyword evidence="4" id="KW-1185">Reference proteome</keyword>
<dbReference type="InterPro" id="IPR000525">
    <property type="entry name" value="Initiator_Rep_WH1"/>
</dbReference>
<comment type="similarity">
    <text evidence="1">Belongs to the initiator RepB protein family.</text>
</comment>
<evidence type="ECO:0000313" key="3">
    <source>
        <dbReference type="EMBL" id="MBZ9569258.1"/>
    </source>
</evidence>
<dbReference type="EMBL" id="JAGXFD010000003">
    <property type="protein sequence ID" value="MBZ9569258.1"/>
    <property type="molecule type" value="Genomic_DNA"/>
</dbReference>
<feature type="domain" description="Initiator Rep protein WH1" evidence="2">
    <location>
        <begin position="5"/>
        <end position="155"/>
    </location>
</feature>
<dbReference type="InterPro" id="IPR036390">
    <property type="entry name" value="WH_DNA-bd_sf"/>
</dbReference>
<name>A0ABS7X455_9GAMM</name>
<dbReference type="InterPro" id="IPR036388">
    <property type="entry name" value="WH-like_DNA-bd_sf"/>
</dbReference>
<sequence>MEHDIVVKSNALIEAAYSLTVAETKLVLAAIAQVRRDEAITDEACYTVTANALADMGGFAANHEHRALKQAVARLWDRSIKVIEKPNGEGRQPRVLLTRWVQSVVYRDDEGAVDLRFARDVIPYLNQLTAEFSQYKLANVAGMTSSYGVRLYELLIQWRSKGEREVEVAWLRQAFQLEGKYKSIRDLKRWVIEPAVRDVNEHSDLAVTWGQRKRGRTVAFIQFKFRPKAPEKAASTVSRAKPGKIRGGLVDGVPRAILDRYANPGETYEAAAERLGADYRAGRLK</sequence>
<dbReference type="Pfam" id="PF21205">
    <property type="entry name" value="Rep3_C"/>
    <property type="match status" value="1"/>
</dbReference>
<organism evidence="3 4">
    <name type="scientific">Modicisalibacter tunisiensis</name>
    <dbReference type="NCBI Taxonomy" id="390637"/>
    <lineage>
        <taxon>Bacteria</taxon>
        <taxon>Pseudomonadati</taxon>
        <taxon>Pseudomonadota</taxon>
        <taxon>Gammaproteobacteria</taxon>
        <taxon>Oceanospirillales</taxon>
        <taxon>Halomonadaceae</taxon>
        <taxon>Modicisalibacter</taxon>
    </lineage>
</organism>
<gene>
    <name evidence="3" type="ORF">KGQ91_16440</name>
</gene>
<dbReference type="Gene3D" id="1.10.10.10">
    <property type="entry name" value="Winged helix-like DNA-binding domain superfamily/Winged helix DNA-binding domain"/>
    <property type="match status" value="2"/>
</dbReference>
<evidence type="ECO:0000313" key="4">
    <source>
        <dbReference type="Proteomes" id="UP001319883"/>
    </source>
</evidence>
<dbReference type="Proteomes" id="UP001319883">
    <property type="component" value="Unassembled WGS sequence"/>
</dbReference>
<dbReference type="RefSeq" id="WP_224416860.1">
    <property type="nucleotide sequence ID" value="NZ_JAGXFC010000003.1"/>
</dbReference>
<comment type="caution">
    <text evidence="3">The sequence shown here is derived from an EMBL/GenBank/DDBJ whole genome shotgun (WGS) entry which is preliminary data.</text>
</comment>
<protein>
    <submittedName>
        <fullName evidence="3">Replication initiation protein</fullName>
    </submittedName>
</protein>
<proteinExistence type="inferred from homology"/>
<dbReference type="SUPFAM" id="SSF46785">
    <property type="entry name" value="Winged helix' DNA-binding domain"/>
    <property type="match status" value="2"/>
</dbReference>
<reference evidence="3 4" key="1">
    <citation type="submission" date="2021-05" db="EMBL/GenBank/DDBJ databases">
        <title>Petroleum and Energy Research Collection (APPE): ex situ preservation of microbial diversity associated with the oil industry and exploitation of its biotechnological potential.</title>
        <authorList>
            <person name="Paixao C.T.M."/>
            <person name="Gomes M.B."/>
            <person name="Oliveira V.M."/>
        </authorList>
    </citation>
    <scope>NUCLEOTIDE SEQUENCE [LARGE SCALE GENOMIC DNA]</scope>
    <source>
        <strain evidence="3 4">LIT2</strain>
    </source>
</reference>
<accession>A0ABS7X455</accession>
<evidence type="ECO:0000256" key="1">
    <source>
        <dbReference type="ARBA" id="ARBA00038283"/>
    </source>
</evidence>
<dbReference type="Pfam" id="PF01051">
    <property type="entry name" value="Rep3_N"/>
    <property type="match status" value="1"/>
</dbReference>